<evidence type="ECO:0000313" key="7">
    <source>
        <dbReference type="EMBL" id="RVX75066.1"/>
    </source>
</evidence>
<dbReference type="PANTHER" id="PTHR47424:SF3">
    <property type="entry name" value="REGULATORY PROTEIN GAL4"/>
    <property type="match status" value="1"/>
</dbReference>
<dbReference type="GO" id="GO:0005634">
    <property type="term" value="C:nucleus"/>
    <property type="evidence" value="ECO:0007669"/>
    <property type="project" value="TreeGrafter"/>
</dbReference>
<protein>
    <recommendedName>
        <fullName evidence="6">Xylanolytic transcriptional activator regulatory domain-containing protein</fullName>
    </recommendedName>
</protein>
<keyword evidence="2" id="KW-0238">DNA-binding</keyword>
<sequence length="708" mass="78650">MSTGGELAQRQYIIELEKKIRALKSKNKTPALDANLSDTPTDQAQQSTSEANHSAQVTQEHDNHALGHTAFDGPFDVDTETQNHARHSETAAIRPELNTHGLESSSLHFPSTSAADLGSNQSLYLSSALSPQSSEFQSPAPLSVEEGFATARFLGETFKLLGSHNNLQSIGERIQIHKPKRFRRMSEGRAISSSEYLLPVRSTADSLLQLYWTDILPFFPFVHRPSFQERYERLWVSDSPPPDDGFHCLLNIIFAISSRVSGKTSLKAREASSTSFIERARELLQFDFLSPGTLETVQTWLLMAQYLQSANEPWPCWIAVGTAVRIAQGIGIHQGGPDITAWSQRDQEMARRLWHGCSLMDRIIAGTLGLRSTTQELAMDPVPLPTAIDDEYLSAIPNVYGKQPLSRPSLQAFFINTTRLFDILSDVMDRFYTDSRRSDAVASTIHTTNDDLNLKGLVEAEARLNGYWEHLPSSLKSRLPGSASVGGRRELVLQASVLRCRFLFTKILIYRPLLAQLLDETDGSANHANRQDDSVSSSIHQSSAAICVRSAMELSNILCDNLIENSYFLPPWWHPVSFLYASSTVLAAGRKCSVGLQSVNQMELEGTWHKVLHCLERAVGQITTAGLCHSILSQLEKSTCRAQPSGLMTPNHPNRPNNRNGQAPLPAINGDIFRDSLFEEAGLPNLMDADWDSWKSWVGPPLDMDFQL</sequence>
<dbReference type="CDD" id="cd12148">
    <property type="entry name" value="fungal_TF_MHR"/>
    <property type="match status" value="1"/>
</dbReference>
<proteinExistence type="predicted"/>
<dbReference type="Pfam" id="PF04082">
    <property type="entry name" value="Fungal_trans"/>
    <property type="match status" value="1"/>
</dbReference>
<dbReference type="OrthoDB" id="4159052at2759"/>
<dbReference type="PANTHER" id="PTHR47424">
    <property type="entry name" value="REGULATORY PROTEIN GAL4"/>
    <property type="match status" value="1"/>
</dbReference>
<dbReference type="AlphaFoldDB" id="A0A438NH74"/>
<reference evidence="7 8" key="1">
    <citation type="submission" date="2017-03" db="EMBL/GenBank/DDBJ databases">
        <title>Genomes of endolithic fungi from Antarctica.</title>
        <authorList>
            <person name="Coleine C."/>
            <person name="Masonjones S."/>
            <person name="Stajich J.E."/>
        </authorList>
    </citation>
    <scope>NUCLEOTIDE SEQUENCE [LARGE SCALE GENOMIC DNA]</scope>
    <source>
        <strain evidence="7 8">CCFEE 6314</strain>
    </source>
</reference>
<evidence type="ECO:0000259" key="6">
    <source>
        <dbReference type="SMART" id="SM00906"/>
    </source>
</evidence>
<feature type="compositionally biased region" description="Low complexity" evidence="5">
    <location>
        <begin position="650"/>
        <end position="660"/>
    </location>
</feature>
<dbReference type="InterPro" id="IPR007219">
    <property type="entry name" value="XnlR_reg_dom"/>
</dbReference>
<evidence type="ECO:0000256" key="5">
    <source>
        <dbReference type="SAM" id="MobiDB-lite"/>
    </source>
</evidence>
<feature type="region of interest" description="Disordered" evidence="5">
    <location>
        <begin position="643"/>
        <end position="665"/>
    </location>
</feature>
<evidence type="ECO:0000256" key="2">
    <source>
        <dbReference type="ARBA" id="ARBA00023125"/>
    </source>
</evidence>
<keyword evidence="4" id="KW-0539">Nucleus</keyword>
<comment type="caution">
    <text evidence="7">The sequence shown here is derived from an EMBL/GenBank/DDBJ whole genome shotgun (WGS) entry which is preliminary data.</text>
</comment>
<keyword evidence="1" id="KW-0805">Transcription regulation</keyword>
<dbReference type="VEuPathDB" id="FungiDB:PV10_04654"/>
<dbReference type="InterPro" id="IPR051127">
    <property type="entry name" value="Fungal_SecMet_Regulators"/>
</dbReference>
<dbReference type="GO" id="GO:0000981">
    <property type="term" value="F:DNA-binding transcription factor activity, RNA polymerase II-specific"/>
    <property type="evidence" value="ECO:0007669"/>
    <property type="project" value="TreeGrafter"/>
</dbReference>
<dbReference type="EMBL" id="NAJM01000003">
    <property type="protein sequence ID" value="RVX75066.1"/>
    <property type="molecule type" value="Genomic_DNA"/>
</dbReference>
<accession>A0A438NH74</accession>
<evidence type="ECO:0000256" key="4">
    <source>
        <dbReference type="ARBA" id="ARBA00023242"/>
    </source>
</evidence>
<keyword evidence="3" id="KW-0804">Transcription</keyword>
<dbReference type="GO" id="GO:0000978">
    <property type="term" value="F:RNA polymerase II cis-regulatory region sequence-specific DNA binding"/>
    <property type="evidence" value="ECO:0007669"/>
    <property type="project" value="TreeGrafter"/>
</dbReference>
<feature type="compositionally biased region" description="Polar residues" evidence="5">
    <location>
        <begin position="36"/>
        <end position="58"/>
    </location>
</feature>
<dbReference type="GO" id="GO:0008270">
    <property type="term" value="F:zinc ion binding"/>
    <property type="evidence" value="ECO:0007669"/>
    <property type="project" value="InterPro"/>
</dbReference>
<feature type="domain" description="Xylanolytic transcriptional activator regulatory" evidence="6">
    <location>
        <begin position="316"/>
        <end position="391"/>
    </location>
</feature>
<name>A0A438NH74_EXOME</name>
<dbReference type="SMART" id="SM00906">
    <property type="entry name" value="Fungal_trans"/>
    <property type="match status" value="1"/>
</dbReference>
<gene>
    <name evidence="7" type="ORF">B0A52_01343</name>
</gene>
<evidence type="ECO:0000256" key="3">
    <source>
        <dbReference type="ARBA" id="ARBA00023163"/>
    </source>
</evidence>
<organism evidence="7 8">
    <name type="scientific">Exophiala mesophila</name>
    <name type="common">Black yeast-like fungus</name>
    <dbReference type="NCBI Taxonomy" id="212818"/>
    <lineage>
        <taxon>Eukaryota</taxon>
        <taxon>Fungi</taxon>
        <taxon>Dikarya</taxon>
        <taxon>Ascomycota</taxon>
        <taxon>Pezizomycotina</taxon>
        <taxon>Eurotiomycetes</taxon>
        <taxon>Chaetothyriomycetidae</taxon>
        <taxon>Chaetothyriales</taxon>
        <taxon>Herpotrichiellaceae</taxon>
        <taxon>Exophiala</taxon>
    </lineage>
</organism>
<dbReference type="Proteomes" id="UP000288859">
    <property type="component" value="Unassembled WGS sequence"/>
</dbReference>
<evidence type="ECO:0000256" key="1">
    <source>
        <dbReference type="ARBA" id="ARBA00023015"/>
    </source>
</evidence>
<dbReference type="GO" id="GO:0006351">
    <property type="term" value="P:DNA-templated transcription"/>
    <property type="evidence" value="ECO:0007669"/>
    <property type="project" value="InterPro"/>
</dbReference>
<feature type="region of interest" description="Disordered" evidence="5">
    <location>
        <begin position="26"/>
        <end position="95"/>
    </location>
</feature>
<dbReference type="GO" id="GO:0000435">
    <property type="term" value="P:positive regulation of transcription from RNA polymerase II promoter by galactose"/>
    <property type="evidence" value="ECO:0007669"/>
    <property type="project" value="TreeGrafter"/>
</dbReference>
<evidence type="ECO:0000313" key="8">
    <source>
        <dbReference type="Proteomes" id="UP000288859"/>
    </source>
</evidence>